<evidence type="ECO:0000313" key="2">
    <source>
        <dbReference type="Proteomes" id="UP000229364"/>
    </source>
</evidence>
<evidence type="ECO:0008006" key="3">
    <source>
        <dbReference type="Google" id="ProtNLM"/>
    </source>
</evidence>
<protein>
    <recommendedName>
        <fullName evidence="3">Xylose isomerase-like TIM barrel domain-containing protein</fullName>
    </recommendedName>
</protein>
<dbReference type="Proteomes" id="UP000229364">
    <property type="component" value="Unassembled WGS sequence"/>
</dbReference>
<gene>
    <name evidence="1" type="ORF">COX74_02270</name>
</gene>
<dbReference type="Gene3D" id="3.20.20.70">
    <property type="entry name" value="Aldolase class I"/>
    <property type="match status" value="1"/>
</dbReference>
<name>A0A2M7VI60_9BACT</name>
<accession>A0A2M7VI60</accession>
<proteinExistence type="predicted"/>
<organism evidence="1 2">
    <name type="scientific">bacterium (Candidatus Gribaldobacteria) CG_4_10_14_0_2_um_filter_41_16</name>
    <dbReference type="NCBI Taxonomy" id="2014265"/>
    <lineage>
        <taxon>Bacteria</taxon>
        <taxon>Candidatus Gribaldobacteria</taxon>
    </lineage>
</organism>
<dbReference type="SUPFAM" id="SSF51569">
    <property type="entry name" value="Aldolase"/>
    <property type="match status" value="1"/>
</dbReference>
<reference evidence="2" key="1">
    <citation type="submission" date="2017-09" db="EMBL/GenBank/DDBJ databases">
        <title>Depth-based differentiation of microbial function through sediment-hosted aquifers and enrichment of novel symbionts in the deep terrestrial subsurface.</title>
        <authorList>
            <person name="Probst A.J."/>
            <person name="Ladd B."/>
            <person name="Jarett J.K."/>
            <person name="Geller-Mcgrath D.E."/>
            <person name="Sieber C.M.K."/>
            <person name="Emerson J.B."/>
            <person name="Anantharaman K."/>
            <person name="Thomas B.C."/>
            <person name="Malmstrom R."/>
            <person name="Stieglmeier M."/>
            <person name="Klingl A."/>
            <person name="Woyke T."/>
            <person name="Ryan C.M."/>
            <person name="Banfield J.F."/>
        </authorList>
    </citation>
    <scope>NUCLEOTIDE SEQUENCE [LARGE SCALE GENOMIC DNA]</scope>
</reference>
<dbReference type="InterPro" id="IPR013785">
    <property type="entry name" value="Aldolase_TIM"/>
</dbReference>
<evidence type="ECO:0000313" key="1">
    <source>
        <dbReference type="EMBL" id="PJA01527.1"/>
    </source>
</evidence>
<dbReference type="AlphaFoldDB" id="A0A2M7VI60"/>
<sequence>MSEEIIESVFSYSEKNSEPLMLTASKNQIDWNGGYVNNWTTKEYMDFIKKLRGKYGQAKVYICRDHCGPGFKGKELDDTYRTIDADIENGFDLIHVDYCHYHGSKEEIIKESKKAIEYIKSKKPETLIEIGTDENTGAFLDDVSIIEKEINLFMESAKIDFFVCQTGSLIKEINQIGDFNGVFLKKIREIANKRNIFLKEHNADYLNVDEIQRRKNLIDAVNVAPQFGVIQTQLTIQKCLLYGIDFKDFIRDAYASEKWKKWLHDNRPENKFLCSLIAGHYVFANKPYREIYSTINRHENFRETIMNEMIKNFDLYINNL</sequence>
<dbReference type="EMBL" id="PFPR01000055">
    <property type="protein sequence ID" value="PJA01527.1"/>
    <property type="molecule type" value="Genomic_DNA"/>
</dbReference>
<comment type="caution">
    <text evidence="1">The sequence shown here is derived from an EMBL/GenBank/DDBJ whole genome shotgun (WGS) entry which is preliminary data.</text>
</comment>